<dbReference type="Gene3D" id="3.40.630.40">
    <property type="entry name" value="Zn-dependent exopeptidases"/>
    <property type="match status" value="1"/>
</dbReference>
<dbReference type="InterPro" id="IPR012854">
    <property type="entry name" value="Cu_amine_oxidase-like_N"/>
</dbReference>
<dbReference type="Pfam" id="PF01520">
    <property type="entry name" value="Amidase_3"/>
    <property type="match status" value="1"/>
</dbReference>
<dbReference type="PANTHER" id="PTHR30404">
    <property type="entry name" value="N-ACETYLMURAMOYL-L-ALANINE AMIDASE"/>
    <property type="match status" value="1"/>
</dbReference>
<dbReference type="Gene3D" id="2.60.40.3500">
    <property type="match status" value="1"/>
</dbReference>
<dbReference type="EMBL" id="QYZD01000006">
    <property type="protein sequence ID" value="RJG24560.1"/>
    <property type="molecule type" value="Genomic_DNA"/>
</dbReference>
<dbReference type="OrthoDB" id="9806267at2"/>
<dbReference type="Proteomes" id="UP000266177">
    <property type="component" value="Unassembled WGS sequence"/>
</dbReference>
<evidence type="ECO:0000313" key="5">
    <source>
        <dbReference type="EMBL" id="RJG24560.1"/>
    </source>
</evidence>
<feature type="chain" id="PRO_5017256226" evidence="3">
    <location>
        <begin position="27"/>
        <end position="491"/>
    </location>
</feature>
<evidence type="ECO:0000313" key="6">
    <source>
        <dbReference type="Proteomes" id="UP000266177"/>
    </source>
</evidence>
<evidence type="ECO:0000256" key="1">
    <source>
        <dbReference type="ARBA" id="ARBA00022801"/>
    </source>
</evidence>
<dbReference type="InterPro" id="IPR002508">
    <property type="entry name" value="MurNAc-LAA_cat"/>
</dbReference>
<dbReference type="RefSeq" id="WP_119793014.1">
    <property type="nucleotide sequence ID" value="NZ_QYZD01000006.1"/>
</dbReference>
<evidence type="ECO:0000259" key="4">
    <source>
        <dbReference type="SMART" id="SM00646"/>
    </source>
</evidence>
<dbReference type="PANTHER" id="PTHR30404:SF0">
    <property type="entry name" value="N-ACETYLMURAMOYL-L-ALANINE AMIDASE AMIC"/>
    <property type="match status" value="1"/>
</dbReference>
<reference evidence="5 6" key="1">
    <citation type="submission" date="2018-09" db="EMBL/GenBank/DDBJ databases">
        <title>Paenibacillus SK2017-BO5.</title>
        <authorList>
            <person name="Piskunova J.V."/>
            <person name="Dubiley S.A."/>
            <person name="Severinov K.V."/>
        </authorList>
    </citation>
    <scope>NUCLEOTIDE SEQUENCE [LARGE SCALE GENOMIC DNA]</scope>
    <source>
        <strain evidence="5 6">BO5</strain>
    </source>
</reference>
<dbReference type="Pfam" id="PF11741">
    <property type="entry name" value="AMIN"/>
    <property type="match status" value="1"/>
</dbReference>
<dbReference type="CDD" id="cd02696">
    <property type="entry name" value="MurNAc-LAA"/>
    <property type="match status" value="1"/>
</dbReference>
<proteinExistence type="predicted"/>
<feature type="region of interest" description="Disordered" evidence="2">
    <location>
        <begin position="142"/>
        <end position="181"/>
    </location>
</feature>
<protein>
    <submittedName>
        <fullName evidence="5">AMIN domain-containing protein</fullName>
    </submittedName>
</protein>
<evidence type="ECO:0000256" key="3">
    <source>
        <dbReference type="SAM" id="SignalP"/>
    </source>
</evidence>
<organism evidence="5 6">
    <name type="scientific">Paenibacillus thiaminolyticus</name>
    <name type="common">Bacillus thiaminolyticus</name>
    <dbReference type="NCBI Taxonomy" id="49283"/>
    <lineage>
        <taxon>Bacteria</taxon>
        <taxon>Bacillati</taxon>
        <taxon>Bacillota</taxon>
        <taxon>Bacilli</taxon>
        <taxon>Bacillales</taxon>
        <taxon>Paenibacillaceae</taxon>
        <taxon>Paenibacillus</taxon>
    </lineage>
</organism>
<dbReference type="InterPro" id="IPR050695">
    <property type="entry name" value="N-acetylmuramoyl_amidase_3"/>
</dbReference>
<dbReference type="Pfam" id="PF07833">
    <property type="entry name" value="Cu_amine_oxidN1"/>
    <property type="match status" value="1"/>
</dbReference>
<dbReference type="SUPFAM" id="SSF53187">
    <property type="entry name" value="Zn-dependent exopeptidases"/>
    <property type="match status" value="1"/>
</dbReference>
<dbReference type="SMART" id="SM00646">
    <property type="entry name" value="Ami_3"/>
    <property type="match status" value="1"/>
</dbReference>
<accession>A0A3A3H508</accession>
<dbReference type="GO" id="GO:0030288">
    <property type="term" value="C:outer membrane-bounded periplasmic space"/>
    <property type="evidence" value="ECO:0007669"/>
    <property type="project" value="TreeGrafter"/>
</dbReference>
<sequence>MKKGKKFGVALMLMWLFMLFPQLGQAAPTGALYLDGNSIPLPEKITLVNSVTMIPVRVVSEQLGYKVDWDPKAKSVAIYNDSNRLTMAVDQKTATVNDKEVKLDVAPMLQKGTTLVPLRFIGENMGLTVDWDRETKSVYLFTADESSEVVPPTPGTPSGEDANGSSDNGNSDDNGGGVVNPQEGDALITDFSFIDNKLHIAATRSVTPSIMMMDSPDRVVIDFPKAVFADEFLEEFGFNSGSQGEMVITDYPDVQRIRFAMFSDNPNTVRFVIDLNSPNHGKIAYNESGLTTIELVPGKDTSDPKPPIKTDGKYTVVIDAGHGAHDSGAVSVKKRYEKDFNLSVALKVGEILSQDDRFNTVLSREDDTFLELSERAQLANSLNADLFVSIHANSVDNKPSVSGTETYYWRAESKAFAETMHKHLMEGTQFKDRGVRQANHHVTRETKMPAILLEVGFLTNAAEEAQLFDEQFQQRVADSIVKGILDYLGLS</sequence>
<evidence type="ECO:0000256" key="2">
    <source>
        <dbReference type="SAM" id="MobiDB-lite"/>
    </source>
</evidence>
<dbReference type="AlphaFoldDB" id="A0A3A3H508"/>
<name>A0A3A3H508_PANTH</name>
<feature type="compositionally biased region" description="Low complexity" evidence="2">
    <location>
        <begin position="158"/>
        <end position="173"/>
    </location>
</feature>
<feature type="domain" description="MurNAc-LAA" evidence="4">
    <location>
        <begin position="376"/>
        <end position="485"/>
    </location>
</feature>
<dbReference type="InterPro" id="IPR036582">
    <property type="entry name" value="Mao_N_sf"/>
</dbReference>
<dbReference type="SUPFAM" id="SSF55383">
    <property type="entry name" value="Copper amine oxidase, domain N"/>
    <property type="match status" value="1"/>
</dbReference>
<dbReference type="InterPro" id="IPR021731">
    <property type="entry name" value="AMIN_dom"/>
</dbReference>
<gene>
    <name evidence="5" type="ORF">DQX05_09560</name>
</gene>
<dbReference type="GO" id="GO:0009253">
    <property type="term" value="P:peptidoglycan catabolic process"/>
    <property type="evidence" value="ECO:0007669"/>
    <property type="project" value="InterPro"/>
</dbReference>
<feature type="signal peptide" evidence="3">
    <location>
        <begin position="1"/>
        <end position="26"/>
    </location>
</feature>
<keyword evidence="1" id="KW-0378">Hydrolase</keyword>
<comment type="caution">
    <text evidence="5">The sequence shown here is derived from an EMBL/GenBank/DDBJ whole genome shotgun (WGS) entry which is preliminary data.</text>
</comment>
<dbReference type="Gene3D" id="3.30.457.10">
    <property type="entry name" value="Copper amine oxidase-like, N-terminal domain"/>
    <property type="match status" value="1"/>
</dbReference>
<keyword evidence="3" id="KW-0732">Signal</keyword>
<dbReference type="GO" id="GO:0008745">
    <property type="term" value="F:N-acetylmuramoyl-L-alanine amidase activity"/>
    <property type="evidence" value="ECO:0007669"/>
    <property type="project" value="InterPro"/>
</dbReference>